<reference evidence="2 3" key="1">
    <citation type="submission" date="2014-02" db="EMBL/GenBank/DDBJ databases">
        <authorList>
            <person name="Genoscope - CEA"/>
        </authorList>
    </citation>
    <scope>NUCLEOTIDE SEQUENCE [LARGE SCALE GENOMIC DNA]</scope>
    <source>
        <strain evidence="2 3">CS03</strain>
        <plasmid evidence="3">Plasmid</plasmid>
    </source>
</reference>
<feature type="region of interest" description="Disordered" evidence="1">
    <location>
        <begin position="1"/>
        <end position="22"/>
    </location>
</feature>
<evidence type="ECO:0000256" key="1">
    <source>
        <dbReference type="SAM" id="MobiDB-lite"/>
    </source>
</evidence>
<dbReference type="EMBL" id="FO818638">
    <property type="protein sequence ID" value="CDM92169.1"/>
    <property type="molecule type" value="Genomic_DNA"/>
</dbReference>
<sequence length="51" mass="5750">MASPVDTPVLETLLESPPIGDRGNEEKIFKPYSRKYCYLSTQCKELPSSET</sequence>
<organism evidence="2 3">
    <name type="scientific">Xenorhabdus bovienii</name>
    <name type="common">Xenorhabdus nematophila subsp. bovienii</name>
    <dbReference type="NCBI Taxonomy" id="40576"/>
    <lineage>
        <taxon>Bacteria</taxon>
        <taxon>Pseudomonadati</taxon>
        <taxon>Pseudomonadota</taxon>
        <taxon>Gammaproteobacteria</taxon>
        <taxon>Enterobacterales</taxon>
        <taxon>Morganellaceae</taxon>
        <taxon>Xenorhabdus</taxon>
    </lineage>
</organism>
<proteinExistence type="predicted"/>
<dbReference type="KEGG" id="xbv:XBW1_mp0050"/>
<gene>
    <name evidence="2" type="ORF">XBW1_mp0050</name>
</gene>
<dbReference type="Proteomes" id="UP000032930">
    <property type="component" value="Plasmid megaplasmid"/>
</dbReference>
<evidence type="ECO:0000313" key="2">
    <source>
        <dbReference type="EMBL" id="CDM92169.1"/>
    </source>
</evidence>
<accession>A0A0B6XGP7</accession>
<evidence type="ECO:0000313" key="3">
    <source>
        <dbReference type="Proteomes" id="UP000032930"/>
    </source>
</evidence>
<protein>
    <submittedName>
        <fullName evidence="2">Putative phage protein</fullName>
    </submittedName>
</protein>
<name>A0A0B6XGP7_XENBV</name>
<dbReference type="AlphaFoldDB" id="A0A0B6XGP7"/>